<accession>E4YDQ4</accession>
<dbReference type="EMBL" id="FN654436">
    <property type="protein sequence ID" value="CBY33665.1"/>
    <property type="molecule type" value="Genomic_DNA"/>
</dbReference>
<gene>
    <name evidence="1" type="ORF">GSOID_T00021591001</name>
</gene>
<dbReference type="Proteomes" id="UP000011014">
    <property type="component" value="Unassembled WGS sequence"/>
</dbReference>
<dbReference type="AlphaFoldDB" id="E4YDQ4"/>
<sequence length="150" mass="17643">MKLFGWFLYFVSSQVCEFKKNTTGSIFMKENRITSCLVSELIDTPKTPPIQKKSQFVGPVIQPPPVVLDMTRDDHREGMESAYKKQTCKQIYENKEIEREQRVEMMKTLKCHKMEFKNFDATLDPFLQADTSHVFYKSYVVRKKICLKTP</sequence>
<evidence type="ECO:0000313" key="1">
    <source>
        <dbReference type="EMBL" id="CBY33665.1"/>
    </source>
</evidence>
<reference evidence="1" key="1">
    <citation type="journal article" date="2010" name="Science">
        <title>Plasticity of animal genome architecture unmasked by rapid evolution of a pelagic tunicate.</title>
        <authorList>
            <person name="Denoeud F."/>
            <person name="Henriet S."/>
            <person name="Mungpakdee S."/>
            <person name="Aury J.M."/>
            <person name="Da Silva C."/>
            <person name="Brinkmann H."/>
            <person name="Mikhaleva J."/>
            <person name="Olsen L.C."/>
            <person name="Jubin C."/>
            <person name="Canestro C."/>
            <person name="Bouquet J.M."/>
            <person name="Danks G."/>
            <person name="Poulain J."/>
            <person name="Campsteijn C."/>
            <person name="Adamski M."/>
            <person name="Cross I."/>
            <person name="Yadetie F."/>
            <person name="Muffato M."/>
            <person name="Louis A."/>
            <person name="Butcher S."/>
            <person name="Tsagkogeorga G."/>
            <person name="Konrad A."/>
            <person name="Singh S."/>
            <person name="Jensen M.F."/>
            <person name="Cong E.H."/>
            <person name="Eikeseth-Otteraa H."/>
            <person name="Noel B."/>
            <person name="Anthouard V."/>
            <person name="Porcel B.M."/>
            <person name="Kachouri-Lafond R."/>
            <person name="Nishino A."/>
            <person name="Ugolini M."/>
            <person name="Chourrout P."/>
            <person name="Nishida H."/>
            <person name="Aasland R."/>
            <person name="Huzurbazar S."/>
            <person name="Westhof E."/>
            <person name="Delsuc F."/>
            <person name="Lehrach H."/>
            <person name="Reinhardt R."/>
            <person name="Weissenbach J."/>
            <person name="Roy S.W."/>
            <person name="Artiguenave F."/>
            <person name="Postlethwait J.H."/>
            <person name="Manak J.R."/>
            <person name="Thompson E.M."/>
            <person name="Jaillon O."/>
            <person name="Du Pasquier L."/>
            <person name="Boudinot P."/>
            <person name="Liberles D.A."/>
            <person name="Volff J.N."/>
            <person name="Philippe H."/>
            <person name="Lenhard B."/>
            <person name="Roest Crollius H."/>
            <person name="Wincker P."/>
            <person name="Chourrout D."/>
        </authorList>
    </citation>
    <scope>NUCLEOTIDE SEQUENCE [LARGE SCALE GENOMIC DNA]</scope>
</reference>
<organism evidence="1">
    <name type="scientific">Oikopleura dioica</name>
    <name type="common">Tunicate</name>
    <dbReference type="NCBI Taxonomy" id="34765"/>
    <lineage>
        <taxon>Eukaryota</taxon>
        <taxon>Metazoa</taxon>
        <taxon>Chordata</taxon>
        <taxon>Tunicata</taxon>
        <taxon>Appendicularia</taxon>
        <taxon>Copelata</taxon>
        <taxon>Oikopleuridae</taxon>
        <taxon>Oikopleura</taxon>
    </lineage>
</organism>
<name>E4YDQ4_OIKDI</name>
<protein>
    <submittedName>
        <fullName evidence="1">Uncharacterized protein</fullName>
    </submittedName>
</protein>
<proteinExistence type="predicted"/>